<evidence type="ECO:0000256" key="9">
    <source>
        <dbReference type="PIRSR" id="PIRSR621190-2"/>
    </source>
</evidence>
<dbReference type="PANTHER" id="PTHR10201">
    <property type="entry name" value="MATRIX METALLOPROTEINASE"/>
    <property type="match status" value="1"/>
</dbReference>
<feature type="binding site" evidence="9">
    <location>
        <position position="123"/>
    </location>
    <ligand>
        <name>Ca(2+)</name>
        <dbReference type="ChEBI" id="CHEBI:29108"/>
        <label>2</label>
    </ligand>
</feature>
<feature type="short sequence motif" description="Cysteine switch" evidence="10">
    <location>
        <begin position="14"/>
        <end position="21"/>
    </location>
</feature>
<evidence type="ECO:0000313" key="13">
    <source>
        <dbReference type="EnsemblMetazoa" id="HelroP85197"/>
    </source>
</evidence>
<evidence type="ECO:0000256" key="5">
    <source>
        <dbReference type="ARBA" id="ARBA00022801"/>
    </source>
</evidence>
<feature type="binding site" evidence="9">
    <location>
        <position position="130"/>
    </location>
    <ligand>
        <name>Ca(2+)</name>
        <dbReference type="ChEBI" id="CHEBI:29108"/>
        <label>3</label>
    </ligand>
</feature>
<reference evidence="13" key="3">
    <citation type="submission" date="2015-06" db="UniProtKB">
        <authorList>
            <consortium name="EnsemblMetazoa"/>
        </authorList>
    </citation>
    <scope>IDENTIFICATION</scope>
</reference>
<keyword evidence="7" id="KW-0482">Metalloprotease</keyword>
<dbReference type="SMART" id="SM00235">
    <property type="entry name" value="ZnMc"/>
    <property type="match status" value="1"/>
</dbReference>
<dbReference type="Gene3D" id="3.40.390.10">
    <property type="entry name" value="Collagenase (Catalytic Domain)"/>
    <property type="match status" value="1"/>
</dbReference>
<feature type="binding site" evidence="9">
    <location>
        <position position="127"/>
    </location>
    <ligand>
        <name>Ca(2+)</name>
        <dbReference type="ChEBI" id="CHEBI:29108"/>
        <label>3</label>
    </ligand>
</feature>
<dbReference type="SUPFAM" id="SSF55486">
    <property type="entry name" value="Metalloproteases ('zincins'), catalytic domain"/>
    <property type="match status" value="1"/>
</dbReference>
<reference evidence="14" key="1">
    <citation type="submission" date="2012-12" db="EMBL/GenBank/DDBJ databases">
        <authorList>
            <person name="Hellsten U."/>
            <person name="Grimwood J."/>
            <person name="Chapman J.A."/>
            <person name="Shapiro H."/>
            <person name="Aerts A."/>
            <person name="Otillar R.P."/>
            <person name="Terry A.Y."/>
            <person name="Boore J.L."/>
            <person name="Simakov O."/>
            <person name="Marletaz F."/>
            <person name="Cho S.-J."/>
            <person name="Edsinger-Gonzales E."/>
            <person name="Havlak P."/>
            <person name="Kuo D.-H."/>
            <person name="Larsson T."/>
            <person name="Lv J."/>
            <person name="Arendt D."/>
            <person name="Savage R."/>
            <person name="Osoegawa K."/>
            <person name="de Jong P."/>
            <person name="Lindberg D.R."/>
            <person name="Seaver E.C."/>
            <person name="Weisblat D.A."/>
            <person name="Putnam N.H."/>
            <person name="Grigoriev I.V."/>
            <person name="Rokhsar D.S."/>
        </authorList>
    </citation>
    <scope>NUCLEOTIDE SEQUENCE</scope>
</reference>
<reference evidence="12 14" key="2">
    <citation type="journal article" date="2013" name="Nature">
        <title>Insights into bilaterian evolution from three spiralian genomes.</title>
        <authorList>
            <person name="Simakov O."/>
            <person name="Marletaz F."/>
            <person name="Cho S.J."/>
            <person name="Edsinger-Gonzales E."/>
            <person name="Havlak P."/>
            <person name="Hellsten U."/>
            <person name="Kuo D.H."/>
            <person name="Larsson T."/>
            <person name="Lv J."/>
            <person name="Arendt D."/>
            <person name="Savage R."/>
            <person name="Osoegawa K."/>
            <person name="de Jong P."/>
            <person name="Grimwood J."/>
            <person name="Chapman J.A."/>
            <person name="Shapiro H."/>
            <person name="Aerts A."/>
            <person name="Otillar R.P."/>
            <person name="Terry A.Y."/>
            <person name="Boore J.L."/>
            <person name="Grigoriev I.V."/>
            <person name="Lindberg D.R."/>
            <person name="Seaver E.C."/>
            <person name="Weisblat D.A."/>
            <person name="Putnam N.H."/>
            <person name="Rokhsar D.S."/>
        </authorList>
    </citation>
    <scope>NUCLEOTIDE SEQUENCE</scope>
</reference>
<evidence type="ECO:0000259" key="11">
    <source>
        <dbReference type="SMART" id="SM00235"/>
    </source>
</evidence>
<feature type="binding site" evidence="9">
    <location>
        <position position="130"/>
    </location>
    <ligand>
        <name>Ca(2+)</name>
        <dbReference type="ChEBI" id="CHEBI:29108"/>
        <label>1</label>
    </ligand>
</feature>
<dbReference type="GO" id="GO:0006508">
    <property type="term" value="P:proteolysis"/>
    <property type="evidence" value="ECO:0007669"/>
    <property type="project" value="UniProtKB-KW"/>
</dbReference>
<dbReference type="OrthoDB" id="406838at2759"/>
<dbReference type="GO" id="GO:0031012">
    <property type="term" value="C:extracellular matrix"/>
    <property type="evidence" value="ECO:0007669"/>
    <property type="project" value="InterPro"/>
</dbReference>
<dbReference type="Proteomes" id="UP000015101">
    <property type="component" value="Unassembled WGS sequence"/>
</dbReference>
<dbReference type="PANTHER" id="PTHR10201:SF291">
    <property type="entry name" value="MATRIX METALLOPROTEINASE 1, ISOFORM C-RELATED"/>
    <property type="match status" value="1"/>
</dbReference>
<evidence type="ECO:0000313" key="14">
    <source>
        <dbReference type="Proteomes" id="UP000015101"/>
    </source>
</evidence>
<organism evidence="13 14">
    <name type="scientific">Helobdella robusta</name>
    <name type="common">Californian leech</name>
    <dbReference type="NCBI Taxonomy" id="6412"/>
    <lineage>
        <taxon>Eukaryota</taxon>
        <taxon>Metazoa</taxon>
        <taxon>Spiralia</taxon>
        <taxon>Lophotrochozoa</taxon>
        <taxon>Annelida</taxon>
        <taxon>Clitellata</taxon>
        <taxon>Hirudinea</taxon>
        <taxon>Rhynchobdellida</taxon>
        <taxon>Glossiphoniidae</taxon>
        <taxon>Helobdella</taxon>
    </lineage>
</organism>
<name>T1G5U2_HELRO</name>
<feature type="binding site" evidence="9">
    <location>
        <position position="125"/>
    </location>
    <ligand>
        <name>Zn(2+)</name>
        <dbReference type="ChEBI" id="CHEBI:29105"/>
        <label>1</label>
    </ligand>
</feature>
<protein>
    <recommendedName>
        <fullName evidence="11">Peptidase metallopeptidase domain-containing protein</fullName>
    </recommendedName>
</protein>
<dbReference type="OMA" id="NGENTMG"/>
<comment type="cofactor">
    <cofactor evidence="9">
        <name>Zn(2+)</name>
        <dbReference type="ChEBI" id="CHEBI:29105"/>
    </cofactor>
    <text evidence="9">Binds 2 Zn(2+) ions per subunit.</text>
</comment>
<dbReference type="PRINTS" id="PR00138">
    <property type="entry name" value="MATRIXIN"/>
</dbReference>
<feature type="binding site" evidence="9">
    <location>
        <position position="102"/>
    </location>
    <ligand>
        <name>Zn(2+)</name>
        <dbReference type="ChEBI" id="CHEBI:29105"/>
        <label>1</label>
    </ligand>
</feature>
<sequence>GALDEETMAMMEAPRCSIPDVDISDGRVKRYYPVTKWKNFTLDYKIFNYPSKVLNLTISDVDRIINESLKLWSGSAKKLSFPLSASDKATIKVKFAKKNHGDNAPFDGPGHILGHGSYPPIGDIHFDDDETWSGNQEKGANLFWVAVHEFGHVLGLGHSNDTAALMYPYFVSNKAIISLGSDDVAGILHLYA</sequence>
<dbReference type="GO" id="GO:0005615">
    <property type="term" value="C:extracellular space"/>
    <property type="evidence" value="ECO:0000318"/>
    <property type="project" value="GO_Central"/>
</dbReference>
<dbReference type="Pfam" id="PF00413">
    <property type="entry name" value="Peptidase_M10"/>
    <property type="match status" value="1"/>
</dbReference>
<feature type="domain" description="Peptidase metallopeptidase" evidence="11">
    <location>
        <begin position="33"/>
        <end position="192"/>
    </location>
</feature>
<dbReference type="CTD" id="20216439"/>
<keyword evidence="2" id="KW-0645">Protease</keyword>
<dbReference type="InterPro" id="IPR001818">
    <property type="entry name" value="Pept_M10_metallopeptidase"/>
</dbReference>
<dbReference type="AlphaFoldDB" id="T1G5U2"/>
<dbReference type="InterPro" id="IPR021190">
    <property type="entry name" value="Pept_M10A"/>
</dbReference>
<gene>
    <name evidence="13" type="primary">20216439</name>
    <name evidence="12" type="ORF">HELRODRAFT_85197</name>
</gene>
<feature type="binding site" evidence="9">
    <location>
        <position position="115"/>
    </location>
    <ligand>
        <name>Zn(2+)</name>
        <dbReference type="ChEBI" id="CHEBI:29105"/>
        <label>1</label>
    </ligand>
</feature>
<dbReference type="InterPro" id="IPR006026">
    <property type="entry name" value="Peptidase_Metallo"/>
</dbReference>
<dbReference type="InParanoid" id="T1G5U2"/>
<comment type="similarity">
    <text evidence="1">Belongs to the peptidase M10A family.</text>
</comment>
<evidence type="ECO:0000256" key="7">
    <source>
        <dbReference type="ARBA" id="ARBA00023049"/>
    </source>
</evidence>
<keyword evidence="14" id="KW-1185">Reference proteome</keyword>
<dbReference type="GO" id="GO:0004222">
    <property type="term" value="F:metalloendopeptidase activity"/>
    <property type="evidence" value="ECO:0000318"/>
    <property type="project" value="GO_Central"/>
</dbReference>
<dbReference type="InterPro" id="IPR033739">
    <property type="entry name" value="M10A_MMP"/>
</dbReference>
<dbReference type="eggNOG" id="KOG1565">
    <property type="taxonomic scope" value="Eukaryota"/>
</dbReference>
<feature type="binding site" evidence="9">
    <location>
        <position position="108"/>
    </location>
    <ligand>
        <name>Ca(2+)</name>
        <dbReference type="ChEBI" id="CHEBI:29108"/>
        <label>3</label>
    </ligand>
</feature>
<keyword evidence="5" id="KW-0378">Hydrolase</keyword>
<evidence type="ECO:0000256" key="2">
    <source>
        <dbReference type="ARBA" id="ARBA00022670"/>
    </source>
</evidence>
<feature type="binding site" evidence="9">
    <location>
        <position position="152"/>
    </location>
    <ligand>
        <name>Zn(2+)</name>
        <dbReference type="ChEBI" id="CHEBI:29105"/>
        <label>2</label>
        <note>catalytic</note>
    </ligand>
</feature>
<evidence type="ECO:0000256" key="6">
    <source>
        <dbReference type="ARBA" id="ARBA00022833"/>
    </source>
</evidence>
<feature type="binding site" evidence="9">
    <location>
        <position position="128"/>
    </location>
    <ligand>
        <name>Ca(2+)</name>
        <dbReference type="ChEBI" id="CHEBI:29108"/>
        <label>1</label>
    </ligand>
</feature>
<feature type="binding site" evidence="9">
    <location>
        <position position="107"/>
    </location>
    <ligand>
        <name>Ca(2+)</name>
        <dbReference type="ChEBI" id="CHEBI:29108"/>
        <label>3</label>
    </ligand>
</feature>
<feature type="binding site" evidence="9">
    <location>
        <position position="148"/>
    </location>
    <ligand>
        <name>Zn(2+)</name>
        <dbReference type="ChEBI" id="CHEBI:29105"/>
        <label>2</label>
        <note>catalytic</note>
    </ligand>
</feature>
<proteinExistence type="inferred from homology"/>
<dbReference type="InterPro" id="IPR024079">
    <property type="entry name" value="MetalloPept_cat_dom_sf"/>
</dbReference>
<keyword evidence="4" id="KW-0732">Signal</keyword>
<dbReference type="RefSeq" id="XP_009024096.1">
    <property type="nucleotide sequence ID" value="XM_009025848.1"/>
</dbReference>
<keyword evidence="9" id="KW-0106">Calcium</keyword>
<evidence type="ECO:0000256" key="8">
    <source>
        <dbReference type="PIRSR" id="PIRSR621190-1"/>
    </source>
</evidence>
<dbReference type="EMBL" id="AMQM01006206">
    <property type="status" value="NOT_ANNOTATED_CDS"/>
    <property type="molecule type" value="Genomic_DNA"/>
</dbReference>
<feature type="binding site" description="in inhibited form" evidence="9">
    <location>
        <position position="16"/>
    </location>
    <ligand>
        <name>Zn(2+)</name>
        <dbReference type="ChEBI" id="CHEBI:29105"/>
        <label>2</label>
        <note>catalytic</note>
    </ligand>
</feature>
<dbReference type="GO" id="GO:0030574">
    <property type="term" value="P:collagen catabolic process"/>
    <property type="evidence" value="ECO:0000318"/>
    <property type="project" value="GO_Central"/>
</dbReference>
<dbReference type="KEGG" id="hro:HELRODRAFT_85197"/>
<keyword evidence="6 9" id="KW-0862">Zinc</keyword>
<comment type="cofactor">
    <cofactor evidence="9">
        <name>Ca(2+)</name>
        <dbReference type="ChEBI" id="CHEBI:29108"/>
    </cofactor>
    <text evidence="9">Can bind about 5 Ca(2+) ions per subunit.</text>
</comment>
<dbReference type="EMBL" id="KB097304">
    <property type="protein sequence ID" value="ESN97785.1"/>
    <property type="molecule type" value="Genomic_DNA"/>
</dbReference>
<dbReference type="GeneID" id="20216439"/>
<feature type="active site" evidence="8">
    <location>
        <position position="149"/>
    </location>
</feature>
<keyword evidence="3 9" id="KW-0479">Metal-binding</keyword>
<feature type="binding site" evidence="9">
    <location>
        <position position="166"/>
    </location>
    <ligand>
        <name>Zn(2+)</name>
        <dbReference type="ChEBI" id="CHEBI:29105"/>
        <label>2</label>
        <note>catalytic</note>
    </ligand>
</feature>
<dbReference type="CDD" id="cd04278">
    <property type="entry name" value="ZnMc_MMP"/>
    <property type="match status" value="1"/>
</dbReference>
<accession>T1G5U2</accession>
<dbReference type="EnsemblMetazoa" id="HelroT85197">
    <property type="protein sequence ID" value="HelroP85197"/>
    <property type="gene ID" value="HelroG85197"/>
</dbReference>
<dbReference type="GO" id="GO:0030198">
    <property type="term" value="P:extracellular matrix organization"/>
    <property type="evidence" value="ECO:0000318"/>
    <property type="project" value="GO_Central"/>
</dbReference>
<evidence type="ECO:0000256" key="4">
    <source>
        <dbReference type="ARBA" id="ARBA00022729"/>
    </source>
</evidence>
<feature type="binding site" evidence="9">
    <location>
        <position position="100"/>
    </location>
    <ligand>
        <name>Zn(2+)</name>
        <dbReference type="ChEBI" id="CHEBI:29105"/>
        <label>1</label>
    </ligand>
</feature>
<evidence type="ECO:0000256" key="3">
    <source>
        <dbReference type="ARBA" id="ARBA00022723"/>
    </source>
</evidence>
<feature type="binding site" evidence="9">
    <location>
        <position position="158"/>
    </location>
    <ligand>
        <name>Zn(2+)</name>
        <dbReference type="ChEBI" id="CHEBI:29105"/>
        <label>2</label>
        <note>catalytic</note>
    </ligand>
</feature>
<dbReference type="FunFam" id="3.40.390.10:FF:000088">
    <property type="entry name" value="Uncharacterized protein"/>
    <property type="match status" value="1"/>
</dbReference>
<dbReference type="GO" id="GO:0008270">
    <property type="term" value="F:zinc ion binding"/>
    <property type="evidence" value="ECO:0007669"/>
    <property type="project" value="InterPro"/>
</dbReference>
<evidence type="ECO:0000256" key="1">
    <source>
        <dbReference type="ARBA" id="ARBA00010370"/>
    </source>
</evidence>
<evidence type="ECO:0000313" key="12">
    <source>
        <dbReference type="EMBL" id="ESN97785.1"/>
    </source>
</evidence>
<dbReference type="HOGENOM" id="CLU_015489_4_2_1"/>
<evidence type="ECO:0000256" key="10">
    <source>
        <dbReference type="PIRSR" id="PIRSR621190-5"/>
    </source>
</evidence>